<evidence type="ECO:0000256" key="1">
    <source>
        <dbReference type="SAM" id="Phobius"/>
    </source>
</evidence>
<dbReference type="STRING" id="1122181.GCA_000382265_01863"/>
<gene>
    <name evidence="2" type="ORF">LOKVESSMR4R_01324</name>
</gene>
<name>A0A1Y0EAK0_9RHOB</name>
<keyword evidence="3" id="KW-1185">Reference proteome</keyword>
<organism evidence="2 3">
    <name type="scientific">Yoonia vestfoldensis</name>
    <dbReference type="NCBI Taxonomy" id="245188"/>
    <lineage>
        <taxon>Bacteria</taxon>
        <taxon>Pseudomonadati</taxon>
        <taxon>Pseudomonadota</taxon>
        <taxon>Alphaproteobacteria</taxon>
        <taxon>Rhodobacterales</taxon>
        <taxon>Paracoccaceae</taxon>
        <taxon>Yoonia</taxon>
    </lineage>
</organism>
<dbReference type="Proteomes" id="UP000195273">
    <property type="component" value="Chromosome"/>
</dbReference>
<sequence>MPLEKLAILLVAVIAASGVTIALGVWAAGAAALTPMLGLAAISILVLLASILLRRRRDQ</sequence>
<reference evidence="2 3" key="1">
    <citation type="submission" date="2017-05" db="EMBL/GenBank/DDBJ databases">
        <title>Genome Sequence of Loktanella vestfoldensis Strain SMR4r Isolated from a Culture of the Diatom Skeletonema marinoi.</title>
        <authorList>
            <person name="Topel M."/>
            <person name="Pinder M.I.M."/>
            <person name="Johansson O.N."/>
            <person name="Kourtchenko O."/>
            <person name="Godhe A."/>
            <person name="Clarke A.K."/>
        </authorList>
    </citation>
    <scope>NUCLEOTIDE SEQUENCE [LARGE SCALE GENOMIC DNA]</scope>
    <source>
        <strain evidence="2 3">SMR4r</strain>
    </source>
</reference>
<dbReference type="AlphaFoldDB" id="A0A1Y0EAK0"/>
<keyword evidence="1" id="KW-0472">Membrane</keyword>
<accession>A0A1Y0EAK0</accession>
<protein>
    <submittedName>
        <fullName evidence="2">Uncharacterized protein</fullName>
    </submittedName>
</protein>
<evidence type="ECO:0000313" key="3">
    <source>
        <dbReference type="Proteomes" id="UP000195273"/>
    </source>
</evidence>
<keyword evidence="1" id="KW-1133">Transmembrane helix</keyword>
<evidence type="ECO:0000313" key="2">
    <source>
        <dbReference type="EMBL" id="ARU00645.1"/>
    </source>
</evidence>
<dbReference type="KEGG" id="lvs:LOKVESSMR4R_01324"/>
<keyword evidence="1" id="KW-0812">Transmembrane</keyword>
<dbReference type="EMBL" id="CP021431">
    <property type="protein sequence ID" value="ARU00645.1"/>
    <property type="molecule type" value="Genomic_DNA"/>
</dbReference>
<proteinExistence type="predicted"/>
<feature type="transmembrane region" description="Helical" evidence="1">
    <location>
        <begin position="32"/>
        <end position="53"/>
    </location>
</feature>